<dbReference type="AlphaFoldDB" id="A0ABD3W685"/>
<reference evidence="2 3" key="1">
    <citation type="submission" date="2024-11" db="EMBL/GenBank/DDBJ databases">
        <title>Chromosome-level genome assembly of the freshwater bivalve Anodonta woodiana.</title>
        <authorList>
            <person name="Chen X."/>
        </authorList>
    </citation>
    <scope>NUCLEOTIDE SEQUENCE [LARGE SCALE GENOMIC DNA]</scope>
    <source>
        <strain evidence="2">MN2024</strain>
        <tissue evidence="2">Gills</tissue>
    </source>
</reference>
<dbReference type="InterPro" id="IPR036691">
    <property type="entry name" value="Endo/exonu/phosph_ase_sf"/>
</dbReference>
<name>A0ABD3W685_SINWO</name>
<evidence type="ECO:0000256" key="1">
    <source>
        <dbReference type="SAM" id="MobiDB-lite"/>
    </source>
</evidence>
<gene>
    <name evidence="2" type="ORF">ACJMK2_041059</name>
</gene>
<sequence length="247" mass="28865">MGHHGIGMMTDNGERLINFCQENDLVIGGTLFEHKDIHKLTWTSPYGRTQSQIDHIIINGRWKHSLQDVRVMRNADIGSDHFLMMAKVILKLRKVRIGVSRSKRFDVDKLKNSKVKEEFSVALRNRFSTLEDETALTIDNFNKAMKEAGEEVLGYRNNRKTEWISEETWTRIEERRQIKKRLLDSNSPRLKDKISKEYRGKDKEVKKSARKDRREYTERLAKAAEVAAGKKDTKTVYQNTKKTEGRL</sequence>
<organism evidence="2 3">
    <name type="scientific">Sinanodonta woodiana</name>
    <name type="common">Chinese pond mussel</name>
    <name type="synonym">Anodonta woodiana</name>
    <dbReference type="NCBI Taxonomy" id="1069815"/>
    <lineage>
        <taxon>Eukaryota</taxon>
        <taxon>Metazoa</taxon>
        <taxon>Spiralia</taxon>
        <taxon>Lophotrochozoa</taxon>
        <taxon>Mollusca</taxon>
        <taxon>Bivalvia</taxon>
        <taxon>Autobranchia</taxon>
        <taxon>Heteroconchia</taxon>
        <taxon>Palaeoheterodonta</taxon>
        <taxon>Unionida</taxon>
        <taxon>Unionoidea</taxon>
        <taxon>Unionidae</taxon>
        <taxon>Unioninae</taxon>
        <taxon>Sinanodonta</taxon>
    </lineage>
</organism>
<feature type="region of interest" description="Disordered" evidence="1">
    <location>
        <begin position="224"/>
        <end position="247"/>
    </location>
</feature>
<evidence type="ECO:0000313" key="3">
    <source>
        <dbReference type="Proteomes" id="UP001634394"/>
    </source>
</evidence>
<accession>A0ABD3W685</accession>
<protein>
    <recommendedName>
        <fullName evidence="4">Endonuclease/exonuclease/phosphatase domain-containing protein</fullName>
    </recommendedName>
</protein>
<dbReference type="EMBL" id="JBJQND010000008">
    <property type="protein sequence ID" value="KAL3868228.1"/>
    <property type="molecule type" value="Genomic_DNA"/>
</dbReference>
<evidence type="ECO:0000313" key="2">
    <source>
        <dbReference type="EMBL" id="KAL3868228.1"/>
    </source>
</evidence>
<dbReference type="Gene3D" id="3.60.10.10">
    <property type="entry name" value="Endonuclease/exonuclease/phosphatase"/>
    <property type="match status" value="1"/>
</dbReference>
<feature type="compositionally biased region" description="Basic and acidic residues" evidence="1">
    <location>
        <begin position="224"/>
        <end position="234"/>
    </location>
</feature>
<dbReference type="SUPFAM" id="SSF56219">
    <property type="entry name" value="DNase I-like"/>
    <property type="match status" value="1"/>
</dbReference>
<comment type="caution">
    <text evidence="2">The sequence shown here is derived from an EMBL/GenBank/DDBJ whole genome shotgun (WGS) entry which is preliminary data.</text>
</comment>
<keyword evidence="3" id="KW-1185">Reference proteome</keyword>
<dbReference type="Proteomes" id="UP001634394">
    <property type="component" value="Unassembled WGS sequence"/>
</dbReference>
<evidence type="ECO:0008006" key="4">
    <source>
        <dbReference type="Google" id="ProtNLM"/>
    </source>
</evidence>
<proteinExistence type="predicted"/>